<dbReference type="EC" id="3.4.25.2" evidence="13"/>
<dbReference type="EMBL" id="UGXT01000002">
    <property type="protein sequence ID" value="SUH40682.1"/>
    <property type="molecule type" value="Genomic_DNA"/>
</dbReference>
<dbReference type="GO" id="GO:0046872">
    <property type="term" value="F:metal ion binding"/>
    <property type="evidence" value="ECO:0007669"/>
    <property type="project" value="UniProtKB-KW"/>
</dbReference>
<evidence type="ECO:0000256" key="3">
    <source>
        <dbReference type="ARBA" id="ARBA00022490"/>
    </source>
</evidence>
<dbReference type="InterPro" id="IPR022281">
    <property type="entry name" value="ATP-dep_Prtase_HsIV_su"/>
</dbReference>
<evidence type="ECO:0000256" key="8">
    <source>
        <dbReference type="ARBA" id="ARBA00022801"/>
    </source>
</evidence>
<name>A0A379X2Y9_SALET</name>
<dbReference type="GO" id="GO:0005839">
    <property type="term" value="C:proteasome core complex"/>
    <property type="evidence" value="ECO:0007669"/>
    <property type="project" value="InterPro"/>
</dbReference>
<dbReference type="PANTHER" id="PTHR32194">
    <property type="entry name" value="METALLOPROTEASE TLDD"/>
    <property type="match status" value="1"/>
</dbReference>
<dbReference type="PANTHER" id="PTHR32194:SF0">
    <property type="entry name" value="ATP-DEPENDENT PROTEASE SUBUNIT HSLV"/>
    <property type="match status" value="1"/>
</dbReference>
<gene>
    <name evidence="15" type="primary">hslV</name>
    <name evidence="15" type="ORF">NCTC8261_07091</name>
</gene>
<keyword evidence="5" id="KW-0645">Protease</keyword>
<evidence type="ECO:0000256" key="4">
    <source>
        <dbReference type="ARBA" id="ARBA00022533"/>
    </source>
</evidence>
<evidence type="ECO:0000313" key="16">
    <source>
        <dbReference type="Proteomes" id="UP000254712"/>
    </source>
</evidence>
<accession>A0A379X2Y9</accession>
<reference evidence="15 16" key="1">
    <citation type="submission" date="2018-06" db="EMBL/GenBank/DDBJ databases">
        <authorList>
            <consortium name="Pathogen Informatics"/>
            <person name="Doyle S."/>
        </authorList>
    </citation>
    <scope>NUCLEOTIDE SEQUENCE [LARGE SCALE GENOMIC DNA]</scope>
    <source>
        <strain evidence="15 16">NCTC8261</strain>
    </source>
</reference>
<dbReference type="Pfam" id="PF00227">
    <property type="entry name" value="Proteasome"/>
    <property type="match status" value="1"/>
</dbReference>
<evidence type="ECO:0000256" key="11">
    <source>
        <dbReference type="ARBA" id="ARBA00052385"/>
    </source>
</evidence>
<sequence length="177" mass="19553">MTTIVSVRRNGHVVIAGDGQATLGNTVMKGNVKKVRRLYNDKVIAGFAGGTADAFTLFELFERKLEMHQGHLVKAAVELAKDWRTDRMLRKLEALLAVADETASLIITGNGDVVQPENDLIAIGSGGPLCPGCRSRSVGKYRARRRAKLLKRRWILQAIICIYTNHFHTIEELTAKA</sequence>
<evidence type="ECO:0000256" key="6">
    <source>
        <dbReference type="ARBA" id="ARBA00022698"/>
    </source>
</evidence>
<keyword evidence="8 15" id="KW-0378">Hydrolase</keyword>
<dbReference type="AlphaFoldDB" id="A0A379X2Y9"/>
<evidence type="ECO:0000256" key="2">
    <source>
        <dbReference type="ARBA" id="ARBA00006053"/>
    </source>
</evidence>
<dbReference type="PROSITE" id="PS51476">
    <property type="entry name" value="PROTEASOME_BETA_2"/>
    <property type="match status" value="1"/>
</dbReference>
<dbReference type="Gene3D" id="3.60.20.10">
    <property type="entry name" value="Glutamine Phosphoribosylpyrophosphate, subunit 1, domain 1"/>
    <property type="match status" value="1"/>
</dbReference>
<protein>
    <recommendedName>
        <fullName evidence="14">ATP-dependent protease subunit HslV</fullName>
        <ecNumber evidence="13">3.4.25.2</ecNumber>
    </recommendedName>
</protein>
<comment type="similarity">
    <text evidence="2">Belongs to the peptidase T1B family. HslV subfamily.</text>
</comment>
<dbReference type="GO" id="GO:0004298">
    <property type="term" value="F:threonine-type endopeptidase activity"/>
    <property type="evidence" value="ECO:0007669"/>
    <property type="project" value="UniProtKB-KW"/>
</dbReference>
<evidence type="ECO:0000256" key="5">
    <source>
        <dbReference type="ARBA" id="ARBA00022670"/>
    </source>
</evidence>
<dbReference type="GO" id="GO:0051603">
    <property type="term" value="P:proteolysis involved in protein catabolic process"/>
    <property type="evidence" value="ECO:0007669"/>
    <property type="project" value="InterPro"/>
</dbReference>
<proteinExistence type="inferred from homology"/>
<keyword evidence="4" id="KW-0021">Allosteric enzyme</keyword>
<evidence type="ECO:0000256" key="12">
    <source>
        <dbReference type="ARBA" id="ARBA00064434"/>
    </source>
</evidence>
<dbReference type="InterPro" id="IPR023333">
    <property type="entry name" value="Proteasome_suB-type"/>
</dbReference>
<keyword evidence="6" id="KW-0888">Threonine protease</keyword>
<evidence type="ECO:0000256" key="9">
    <source>
        <dbReference type="ARBA" id="ARBA00023016"/>
    </source>
</evidence>
<dbReference type="NCBIfam" id="NF003964">
    <property type="entry name" value="PRK05456.1"/>
    <property type="match status" value="1"/>
</dbReference>
<comment type="subunit">
    <text evidence="12">A double ring-shaped homohexamer of HslV is capped on each side by a ring-shaped HslU homohexamer. The assembly of the HslU/HslV complex is dependent on binding of ATP.</text>
</comment>
<evidence type="ECO:0000256" key="10">
    <source>
        <dbReference type="ARBA" id="ARBA00023053"/>
    </source>
</evidence>
<keyword evidence="7" id="KW-0479">Metal-binding</keyword>
<keyword evidence="9 15" id="KW-0346">Stress response</keyword>
<evidence type="ECO:0000256" key="1">
    <source>
        <dbReference type="ARBA" id="ARBA00004496"/>
    </source>
</evidence>
<keyword evidence="10" id="KW-0915">Sodium</keyword>
<dbReference type="InterPro" id="IPR001353">
    <property type="entry name" value="Proteasome_sua/b"/>
</dbReference>
<evidence type="ECO:0000256" key="7">
    <source>
        <dbReference type="ARBA" id="ARBA00022723"/>
    </source>
</evidence>
<organism evidence="15 16">
    <name type="scientific">Salmonella enterica I</name>
    <dbReference type="NCBI Taxonomy" id="59201"/>
    <lineage>
        <taxon>Bacteria</taxon>
        <taxon>Pseudomonadati</taxon>
        <taxon>Pseudomonadota</taxon>
        <taxon>Gammaproteobacteria</taxon>
        <taxon>Enterobacterales</taxon>
        <taxon>Enterobacteriaceae</taxon>
        <taxon>Salmonella</taxon>
    </lineage>
</organism>
<dbReference type="InterPro" id="IPR029055">
    <property type="entry name" value="Ntn_hydrolases_N"/>
</dbReference>
<dbReference type="SUPFAM" id="SSF56235">
    <property type="entry name" value="N-terminal nucleophile aminohydrolases (Ntn hydrolases)"/>
    <property type="match status" value="1"/>
</dbReference>
<dbReference type="Proteomes" id="UP000254712">
    <property type="component" value="Unassembled WGS sequence"/>
</dbReference>
<evidence type="ECO:0000256" key="14">
    <source>
        <dbReference type="ARBA" id="ARBA00074399"/>
    </source>
</evidence>
<dbReference type="NCBIfam" id="TIGR03692">
    <property type="entry name" value="ATP_dep_HslV"/>
    <property type="match status" value="1"/>
</dbReference>
<dbReference type="GO" id="GO:0009376">
    <property type="term" value="C:HslUV protease complex"/>
    <property type="evidence" value="ECO:0007669"/>
    <property type="project" value="InterPro"/>
</dbReference>
<comment type="catalytic activity">
    <reaction evidence="11">
        <text>ATP-dependent cleavage of peptide bonds with broad specificity.</text>
        <dbReference type="EC" id="3.4.25.2"/>
    </reaction>
</comment>
<evidence type="ECO:0000313" key="15">
    <source>
        <dbReference type="EMBL" id="SUH40682.1"/>
    </source>
</evidence>
<keyword evidence="3" id="KW-0963">Cytoplasm</keyword>
<evidence type="ECO:0000256" key="13">
    <source>
        <dbReference type="ARBA" id="ARBA00066335"/>
    </source>
</evidence>
<dbReference type="FunFam" id="3.60.20.10:FF:000002">
    <property type="entry name" value="ATP-dependent protease subunit HslV"/>
    <property type="match status" value="1"/>
</dbReference>
<comment type="subcellular location">
    <subcellularLocation>
        <location evidence="1">Cytoplasm</location>
    </subcellularLocation>
</comment>